<evidence type="ECO:0000259" key="2">
    <source>
        <dbReference type="Pfam" id="PF10099"/>
    </source>
</evidence>
<evidence type="ECO:0000313" key="4">
    <source>
        <dbReference type="Proteomes" id="UP000586093"/>
    </source>
</evidence>
<dbReference type="PANTHER" id="PTHR37461:SF1">
    <property type="entry name" value="ANTI-SIGMA-K FACTOR RSKA"/>
    <property type="match status" value="1"/>
</dbReference>
<sequence>MDYGRPLLADRLAAEYVLGTLRGPARRRFQTLMTAHPALRTAVRSWEARLLPLGVSIPPVEPPQHLWAAIEQRAFPAARPAAAPPRGWRRLGLWQGLSAAGFAAVVWLLLARGPLGPEPPAPLAALPPPPPPRLAEPPAPPPPATPPLLLVLDPQAAPAGRRLPVLRFAAALSADGRALVLRPLSEARLASNRALELWAVPAAGAPRSLGLVSADEGTTVLQALQVEGTSALAISLEPAGGSPTGAPTGPVLAVGALPPR</sequence>
<keyword evidence="4" id="KW-1185">Reference proteome</keyword>
<comment type="caution">
    <text evidence="3">The sequence shown here is derived from an EMBL/GenBank/DDBJ whole genome shotgun (WGS) entry which is preliminary data.</text>
</comment>
<protein>
    <submittedName>
        <fullName evidence="3">Anti-sigma factor</fullName>
    </submittedName>
</protein>
<reference evidence="3 4" key="1">
    <citation type="submission" date="2020-08" db="EMBL/GenBank/DDBJ databases">
        <title>Aquariorum lacteus gen. nov., sp. nov., a new member of the family Comamonadaceae, isolated from freshwater aquarium.</title>
        <authorList>
            <person name="Chun S.-J."/>
        </authorList>
    </citation>
    <scope>NUCLEOTIDE SEQUENCE [LARGE SCALE GENOMIC DNA]</scope>
    <source>
        <strain evidence="3 4">SJAQ100</strain>
    </source>
</reference>
<feature type="region of interest" description="Disordered" evidence="1">
    <location>
        <begin position="121"/>
        <end position="145"/>
    </location>
</feature>
<feature type="domain" description="Anti-sigma K factor RskA C-terminal" evidence="2">
    <location>
        <begin position="103"/>
        <end position="251"/>
    </location>
</feature>
<dbReference type="Proteomes" id="UP000586093">
    <property type="component" value="Unassembled WGS sequence"/>
</dbReference>
<dbReference type="GO" id="GO:0005886">
    <property type="term" value="C:plasma membrane"/>
    <property type="evidence" value="ECO:0007669"/>
    <property type="project" value="InterPro"/>
</dbReference>
<dbReference type="RefSeq" id="WP_182666094.1">
    <property type="nucleotide sequence ID" value="NZ_JACIVI010000008.1"/>
</dbReference>
<dbReference type="InterPro" id="IPR018764">
    <property type="entry name" value="RskA_C"/>
</dbReference>
<dbReference type="AlphaFoldDB" id="A0A839HU02"/>
<name>A0A839HU02_9BURK</name>
<proteinExistence type="predicted"/>
<gene>
    <name evidence="3" type="ORF">H4F90_15100</name>
</gene>
<dbReference type="PANTHER" id="PTHR37461">
    <property type="entry name" value="ANTI-SIGMA-K FACTOR RSKA"/>
    <property type="match status" value="1"/>
</dbReference>
<organism evidence="3 4">
    <name type="scientific">Aquariibacter albus</name>
    <dbReference type="NCBI Taxonomy" id="2759899"/>
    <lineage>
        <taxon>Bacteria</taxon>
        <taxon>Pseudomonadati</taxon>
        <taxon>Pseudomonadota</taxon>
        <taxon>Betaproteobacteria</taxon>
        <taxon>Burkholderiales</taxon>
        <taxon>Sphaerotilaceae</taxon>
        <taxon>Aquariibacter</taxon>
    </lineage>
</organism>
<dbReference type="InterPro" id="IPR051474">
    <property type="entry name" value="Anti-sigma-K/W_factor"/>
</dbReference>
<accession>A0A839HU02</accession>
<dbReference type="GO" id="GO:0016989">
    <property type="term" value="F:sigma factor antagonist activity"/>
    <property type="evidence" value="ECO:0007669"/>
    <property type="project" value="TreeGrafter"/>
</dbReference>
<dbReference type="Pfam" id="PF10099">
    <property type="entry name" value="RskA_C"/>
    <property type="match status" value="1"/>
</dbReference>
<dbReference type="EMBL" id="JACIVI010000008">
    <property type="protein sequence ID" value="MBB1163298.1"/>
    <property type="molecule type" value="Genomic_DNA"/>
</dbReference>
<dbReference type="GO" id="GO:0006417">
    <property type="term" value="P:regulation of translation"/>
    <property type="evidence" value="ECO:0007669"/>
    <property type="project" value="TreeGrafter"/>
</dbReference>
<evidence type="ECO:0000256" key="1">
    <source>
        <dbReference type="SAM" id="MobiDB-lite"/>
    </source>
</evidence>
<evidence type="ECO:0000313" key="3">
    <source>
        <dbReference type="EMBL" id="MBB1163298.1"/>
    </source>
</evidence>